<dbReference type="AlphaFoldDB" id="W6TDV8"/>
<evidence type="ECO:0000313" key="1">
    <source>
        <dbReference type="EMBL" id="ETY75790.1"/>
    </source>
</evidence>
<protein>
    <submittedName>
        <fullName evidence="1">Uncharacterized protein</fullName>
    </submittedName>
</protein>
<reference evidence="1 2" key="1">
    <citation type="journal article" date="2014" name="Genome Announc.">
        <title>Genome Sequence of Lactobacillus fabifermentans Strain T30PCM01, Isolated from Fermenting Grape Marc.</title>
        <authorList>
            <person name="Treu L."/>
            <person name="Vendramin V."/>
            <person name="Bovo B."/>
            <person name="Giacomini A."/>
            <person name="Corich V."/>
            <person name="Campanaro S."/>
        </authorList>
    </citation>
    <scope>NUCLEOTIDE SEQUENCE [LARGE SCALE GENOMIC DNA]</scope>
    <source>
        <strain evidence="1 2">T30PCM01</strain>
    </source>
</reference>
<evidence type="ECO:0000313" key="2">
    <source>
        <dbReference type="Proteomes" id="UP000019247"/>
    </source>
</evidence>
<proteinExistence type="predicted"/>
<dbReference type="HOGENOM" id="CLU_2973729_0_0_9"/>
<name>W6TDV8_9LACO</name>
<comment type="caution">
    <text evidence="1">The sequence shown here is derived from an EMBL/GenBank/DDBJ whole genome shotgun (WGS) entry which is preliminary data.</text>
</comment>
<dbReference type="EMBL" id="AWWK01000001">
    <property type="protein sequence ID" value="ETY75790.1"/>
    <property type="molecule type" value="Genomic_DNA"/>
</dbReference>
<dbReference type="Proteomes" id="UP000019247">
    <property type="component" value="Unassembled WGS sequence"/>
</dbReference>
<organism evidence="1 2">
    <name type="scientific">Lactiplantibacillus fabifermentans T30PCM01</name>
    <dbReference type="NCBI Taxonomy" id="1400520"/>
    <lineage>
        <taxon>Bacteria</taxon>
        <taxon>Bacillati</taxon>
        <taxon>Bacillota</taxon>
        <taxon>Bacilli</taxon>
        <taxon>Lactobacillales</taxon>
        <taxon>Lactobacillaceae</taxon>
        <taxon>Lactiplantibacillus</taxon>
    </lineage>
</organism>
<gene>
    <name evidence="1" type="ORF">LFAB_00035</name>
</gene>
<accession>W6TDV8</accession>
<sequence>MGFRLKKSVQDRFSGLDRSQDNGITVSQLRQQPASSLFEKAHKKMRISTGLVRIFVKP</sequence>